<gene>
    <name evidence="1" type="ORF">HINF_LOCUS2728</name>
    <name evidence="2" type="ORF">HINF_LOCUS30621</name>
</gene>
<organism evidence="1">
    <name type="scientific">Hexamita inflata</name>
    <dbReference type="NCBI Taxonomy" id="28002"/>
    <lineage>
        <taxon>Eukaryota</taxon>
        <taxon>Metamonada</taxon>
        <taxon>Diplomonadida</taxon>
        <taxon>Hexamitidae</taxon>
        <taxon>Hexamitinae</taxon>
        <taxon>Hexamita</taxon>
    </lineage>
</organism>
<protein>
    <submittedName>
        <fullName evidence="2">Hypothetical_protein</fullName>
    </submittedName>
</protein>
<name>A0AA86N903_9EUKA</name>
<sequence length="118" mass="13675">MFAMLSYIQFTSSHAISQAPAGTIWSYPRFHSPAATQCLIATNFLAAFWGKCMLQTSAQSWNFSAWLHFLWLYNHLVFTMVLTDANPVCQLQQHEHPDFSKWSHLKTLIAKNLFKLFF</sequence>
<evidence type="ECO:0000313" key="3">
    <source>
        <dbReference type="Proteomes" id="UP001642409"/>
    </source>
</evidence>
<comment type="caution">
    <text evidence="1">The sequence shown here is derived from an EMBL/GenBank/DDBJ whole genome shotgun (WGS) entry which is preliminary data.</text>
</comment>
<dbReference type="Proteomes" id="UP001642409">
    <property type="component" value="Unassembled WGS sequence"/>
</dbReference>
<evidence type="ECO:0000313" key="1">
    <source>
        <dbReference type="EMBL" id="CAI9915083.1"/>
    </source>
</evidence>
<evidence type="ECO:0000313" key="2">
    <source>
        <dbReference type="EMBL" id="CAL6025964.1"/>
    </source>
</evidence>
<dbReference type="AlphaFoldDB" id="A0AA86N903"/>
<reference evidence="1" key="1">
    <citation type="submission" date="2023-06" db="EMBL/GenBank/DDBJ databases">
        <authorList>
            <person name="Kurt Z."/>
        </authorList>
    </citation>
    <scope>NUCLEOTIDE SEQUENCE</scope>
</reference>
<keyword evidence="3" id="KW-1185">Reference proteome</keyword>
<accession>A0AA86N903</accession>
<dbReference type="EMBL" id="CATOUU010000062">
    <property type="protein sequence ID" value="CAI9915083.1"/>
    <property type="molecule type" value="Genomic_DNA"/>
</dbReference>
<reference evidence="2 3" key="2">
    <citation type="submission" date="2024-07" db="EMBL/GenBank/DDBJ databases">
        <authorList>
            <person name="Akdeniz Z."/>
        </authorList>
    </citation>
    <scope>NUCLEOTIDE SEQUENCE [LARGE SCALE GENOMIC DNA]</scope>
</reference>
<dbReference type="EMBL" id="CAXDID020000100">
    <property type="protein sequence ID" value="CAL6025964.1"/>
    <property type="molecule type" value="Genomic_DNA"/>
</dbReference>
<proteinExistence type="predicted"/>